<sequence>MPTTDTTQSPGLDRVKDSWSSLEVWLDPTLSPPYILLLLSDQVGNWHIFDPAEKYRLIKSCQNYDEARLWLLEDEYELLEGRISSADIY</sequence>
<dbReference type="AlphaFoldDB" id="A0A8J7APQ3"/>
<dbReference type="Proteomes" id="UP000636505">
    <property type="component" value="Unassembled WGS sequence"/>
</dbReference>
<evidence type="ECO:0000313" key="2">
    <source>
        <dbReference type="Proteomes" id="UP000636505"/>
    </source>
</evidence>
<organism evidence="1 2">
    <name type="scientific">Vasconcelosia minhoensis LEGE 07310</name>
    <dbReference type="NCBI Taxonomy" id="915328"/>
    <lineage>
        <taxon>Bacteria</taxon>
        <taxon>Bacillati</taxon>
        <taxon>Cyanobacteriota</taxon>
        <taxon>Cyanophyceae</taxon>
        <taxon>Nodosilineales</taxon>
        <taxon>Cymatolegaceae</taxon>
        <taxon>Vasconcelosia</taxon>
        <taxon>Vasconcelosia minhoensis</taxon>
    </lineage>
</organism>
<keyword evidence="2" id="KW-1185">Reference proteome</keyword>
<proteinExistence type="predicted"/>
<gene>
    <name evidence="1" type="ORF">IQ241_13570</name>
</gene>
<dbReference type="RefSeq" id="WP_193908001.1">
    <property type="nucleotide sequence ID" value="NZ_JADEXG010000030.1"/>
</dbReference>
<comment type="caution">
    <text evidence="1">The sequence shown here is derived from an EMBL/GenBank/DDBJ whole genome shotgun (WGS) entry which is preliminary data.</text>
</comment>
<reference evidence="1" key="1">
    <citation type="submission" date="2020-10" db="EMBL/GenBank/DDBJ databases">
        <authorList>
            <person name="Castelo-Branco R."/>
            <person name="Eusebio N."/>
            <person name="Adriana R."/>
            <person name="Vieira A."/>
            <person name="Brugerolle De Fraissinette N."/>
            <person name="Rezende De Castro R."/>
            <person name="Schneider M.P."/>
            <person name="Vasconcelos V."/>
            <person name="Leao P.N."/>
        </authorList>
    </citation>
    <scope>NUCLEOTIDE SEQUENCE</scope>
    <source>
        <strain evidence="1">LEGE 07310</strain>
    </source>
</reference>
<protein>
    <submittedName>
        <fullName evidence="1">Uncharacterized protein</fullName>
    </submittedName>
</protein>
<dbReference type="EMBL" id="JADEXG010000030">
    <property type="protein sequence ID" value="MBE9078309.1"/>
    <property type="molecule type" value="Genomic_DNA"/>
</dbReference>
<name>A0A8J7APQ3_9CYAN</name>
<accession>A0A8J7APQ3</accession>
<evidence type="ECO:0000313" key="1">
    <source>
        <dbReference type="EMBL" id="MBE9078309.1"/>
    </source>
</evidence>